<keyword evidence="1" id="KW-0812">Transmembrane</keyword>
<reference evidence="3 4" key="1">
    <citation type="submission" date="2019-09" db="EMBL/GenBank/DDBJ databases">
        <title>Gimesia benthica sp. nov., a novel bacterium isolated from deep-sea water of the Northwest Indian Ocean.</title>
        <authorList>
            <person name="Dai X."/>
        </authorList>
    </citation>
    <scope>NUCLEOTIDE SEQUENCE [LARGE SCALE GENOMIC DNA]</scope>
    <source>
        <strain evidence="3 4">E7</strain>
    </source>
</reference>
<dbReference type="InterPro" id="IPR038461">
    <property type="entry name" value="Schlafen_AlbA_2_dom_sf"/>
</dbReference>
<keyword evidence="1" id="KW-1133">Transmembrane helix</keyword>
<dbReference type="GO" id="GO:0005524">
    <property type="term" value="F:ATP binding"/>
    <property type="evidence" value="ECO:0007669"/>
    <property type="project" value="UniProtKB-KW"/>
</dbReference>
<name>A0A6I6AE78_9PLAN</name>
<protein>
    <submittedName>
        <fullName evidence="3">ATP-binding protein</fullName>
    </submittedName>
</protein>
<proteinExistence type="predicted"/>
<keyword evidence="1" id="KW-0472">Membrane</keyword>
<feature type="transmembrane region" description="Helical" evidence="1">
    <location>
        <begin position="101"/>
        <end position="123"/>
    </location>
</feature>
<dbReference type="KEGG" id="gim:F1728_19580"/>
<gene>
    <name evidence="3" type="ORF">F1728_19580</name>
</gene>
<dbReference type="PANTHER" id="PTHR30595">
    <property type="entry name" value="GLPR-RELATED TRANSCRIPTIONAL REPRESSOR"/>
    <property type="match status" value="1"/>
</dbReference>
<keyword evidence="4" id="KW-1185">Reference proteome</keyword>
<evidence type="ECO:0000259" key="2">
    <source>
        <dbReference type="Pfam" id="PF04326"/>
    </source>
</evidence>
<evidence type="ECO:0000313" key="4">
    <source>
        <dbReference type="Proteomes" id="UP000427281"/>
    </source>
</evidence>
<evidence type="ECO:0000313" key="3">
    <source>
        <dbReference type="EMBL" id="QGQ24753.1"/>
    </source>
</evidence>
<feature type="transmembrane region" description="Helical" evidence="1">
    <location>
        <begin position="47"/>
        <end position="72"/>
    </location>
</feature>
<accession>A0A6I6AE78</accession>
<keyword evidence="3" id="KW-0547">Nucleotide-binding</keyword>
<dbReference type="AlphaFoldDB" id="A0A6I6AE78"/>
<sequence>MNHTFDRDPSTEMATDVTVRREAALSHNEQLNNQGRRTERRHDRLKWLVPVHTLSGVILGILILHPVTMVIYCFEFHPELTQSGVLHLVASRMGSAFMPQMWPMTGAFALIGGLLGMGSGLYARAITWKLLLVSQLDRKLGMTIHLLIATGESDVVEFKSSLRWDHRQKKCNKALEIVIVKTIAGFLNHDGGDLLVGVADDGSIVGLEDDYATLRKKDRDGFELLLMQLVKNALGGDVCTLLHAVFQEIDGGDVCRVLIEPSERPVYVQHEGRAWYFVRTGNSTRELDTKEAIDHIARRKSRL</sequence>
<dbReference type="RefSeq" id="WP_155365494.1">
    <property type="nucleotide sequence ID" value="NZ_CP043930.1"/>
</dbReference>
<dbReference type="Proteomes" id="UP000427281">
    <property type="component" value="Chromosome"/>
</dbReference>
<dbReference type="InterPro" id="IPR007421">
    <property type="entry name" value="Schlafen_AlbA_2_dom"/>
</dbReference>
<evidence type="ECO:0000256" key="1">
    <source>
        <dbReference type="SAM" id="Phobius"/>
    </source>
</evidence>
<keyword evidence="3" id="KW-0067">ATP-binding</keyword>
<dbReference type="Pfam" id="PF04326">
    <property type="entry name" value="SLFN_AlbA_2"/>
    <property type="match status" value="1"/>
</dbReference>
<feature type="domain" description="Schlafen AlbA-2" evidence="2">
    <location>
        <begin position="152"/>
        <end position="287"/>
    </location>
</feature>
<dbReference type="Gene3D" id="3.30.950.30">
    <property type="entry name" value="Schlafen, AAA domain"/>
    <property type="match status" value="1"/>
</dbReference>
<organism evidence="3 4">
    <name type="scientific">Gimesia benthica</name>
    <dbReference type="NCBI Taxonomy" id="2608982"/>
    <lineage>
        <taxon>Bacteria</taxon>
        <taxon>Pseudomonadati</taxon>
        <taxon>Planctomycetota</taxon>
        <taxon>Planctomycetia</taxon>
        <taxon>Planctomycetales</taxon>
        <taxon>Planctomycetaceae</taxon>
        <taxon>Gimesia</taxon>
    </lineage>
</organism>
<dbReference type="EMBL" id="CP043930">
    <property type="protein sequence ID" value="QGQ24753.1"/>
    <property type="molecule type" value="Genomic_DNA"/>
</dbReference>
<dbReference type="PANTHER" id="PTHR30595:SF6">
    <property type="entry name" value="SCHLAFEN ALBA-2 DOMAIN-CONTAINING PROTEIN"/>
    <property type="match status" value="1"/>
</dbReference>